<sequence length="30" mass="3249">MEKSKGGGKERKREEWVLLSGCPISTGPTS</sequence>
<organism evidence="1 2">
    <name type="scientific">Colocasia esculenta</name>
    <name type="common">Wild taro</name>
    <name type="synonym">Arum esculentum</name>
    <dbReference type="NCBI Taxonomy" id="4460"/>
    <lineage>
        <taxon>Eukaryota</taxon>
        <taxon>Viridiplantae</taxon>
        <taxon>Streptophyta</taxon>
        <taxon>Embryophyta</taxon>
        <taxon>Tracheophyta</taxon>
        <taxon>Spermatophyta</taxon>
        <taxon>Magnoliopsida</taxon>
        <taxon>Liliopsida</taxon>
        <taxon>Araceae</taxon>
        <taxon>Aroideae</taxon>
        <taxon>Colocasieae</taxon>
        <taxon>Colocasia</taxon>
    </lineage>
</organism>
<evidence type="ECO:0000313" key="2">
    <source>
        <dbReference type="Proteomes" id="UP000652761"/>
    </source>
</evidence>
<gene>
    <name evidence="1" type="ORF">Taro_024003</name>
</gene>
<accession>A0A843UZ20</accession>
<protein>
    <submittedName>
        <fullName evidence="1">Uncharacterized protein</fullName>
    </submittedName>
</protein>
<dbReference type="Proteomes" id="UP000652761">
    <property type="component" value="Unassembled WGS sequence"/>
</dbReference>
<comment type="caution">
    <text evidence="1">The sequence shown here is derived from an EMBL/GenBank/DDBJ whole genome shotgun (WGS) entry which is preliminary data.</text>
</comment>
<keyword evidence="2" id="KW-1185">Reference proteome</keyword>
<proteinExistence type="predicted"/>
<evidence type="ECO:0000313" key="1">
    <source>
        <dbReference type="EMBL" id="MQL91392.1"/>
    </source>
</evidence>
<dbReference type="EMBL" id="NMUH01001335">
    <property type="protein sequence ID" value="MQL91392.1"/>
    <property type="molecule type" value="Genomic_DNA"/>
</dbReference>
<reference evidence="1" key="1">
    <citation type="submission" date="2017-07" db="EMBL/GenBank/DDBJ databases">
        <title>Taro Niue Genome Assembly and Annotation.</title>
        <authorList>
            <person name="Atibalentja N."/>
            <person name="Keating K."/>
            <person name="Fields C.J."/>
        </authorList>
    </citation>
    <scope>NUCLEOTIDE SEQUENCE</scope>
    <source>
        <strain evidence="1">Niue_2</strain>
        <tissue evidence="1">Leaf</tissue>
    </source>
</reference>
<name>A0A843UZ20_COLES</name>
<dbReference type="AlphaFoldDB" id="A0A843UZ20"/>